<dbReference type="EMBL" id="QXCT01000001">
    <property type="protein sequence ID" value="MDW9253039.1"/>
    <property type="molecule type" value="Genomic_DNA"/>
</dbReference>
<dbReference type="Proteomes" id="UP001272137">
    <property type="component" value="Unassembled WGS sequence"/>
</dbReference>
<evidence type="ECO:0000313" key="7">
    <source>
        <dbReference type="EMBL" id="MDW9253039.1"/>
    </source>
</evidence>
<dbReference type="InterPro" id="IPR028202">
    <property type="entry name" value="Reductase_C"/>
</dbReference>
<dbReference type="Gene3D" id="3.50.50.60">
    <property type="entry name" value="FAD/NAD(P)-binding domain"/>
    <property type="match status" value="2"/>
</dbReference>
<evidence type="ECO:0000256" key="1">
    <source>
        <dbReference type="ARBA" id="ARBA00001974"/>
    </source>
</evidence>
<dbReference type="AlphaFoldDB" id="A0AAW9CWK0"/>
<dbReference type="SUPFAM" id="SSF55424">
    <property type="entry name" value="FAD/NAD-linked reductases, dimerisation (C-terminal) domain"/>
    <property type="match status" value="1"/>
</dbReference>
<dbReference type="RefSeq" id="WP_019255361.1">
    <property type="nucleotide sequence ID" value="NZ_CM125683.1"/>
</dbReference>
<reference evidence="7" key="1">
    <citation type="submission" date="2018-08" db="EMBL/GenBank/DDBJ databases">
        <title>Identification of Burkholderia cepacia strains that express a Burkholderia pseudomallei-like capsular polysaccharide.</title>
        <authorList>
            <person name="Burtnick M.N."/>
            <person name="Vongsouvath M."/>
            <person name="Newton P."/>
            <person name="Wuthiekanun V."/>
            <person name="Limmathurotsakul D."/>
            <person name="Brett P.J."/>
            <person name="Chantratita N."/>
            <person name="Dance D.A."/>
        </authorList>
    </citation>
    <scope>NUCLEOTIDE SEQUENCE</scope>
    <source>
        <strain evidence="7">SBXCC001</strain>
    </source>
</reference>
<dbReference type="GO" id="GO:0008860">
    <property type="term" value="F:ferredoxin-NAD+ reductase activity"/>
    <property type="evidence" value="ECO:0007669"/>
    <property type="project" value="UniProtKB-EC"/>
</dbReference>
<keyword evidence="4 7" id="KW-0560">Oxidoreductase</keyword>
<evidence type="ECO:0000256" key="2">
    <source>
        <dbReference type="ARBA" id="ARBA00022630"/>
    </source>
</evidence>
<dbReference type="Gene3D" id="3.30.390.30">
    <property type="match status" value="1"/>
</dbReference>
<dbReference type="NCBIfam" id="NF041682">
    <property type="entry name" value="ant_diox_AndAa"/>
    <property type="match status" value="1"/>
</dbReference>
<dbReference type="EC" id="1.18.1.3" evidence="7"/>
<dbReference type="Pfam" id="PF07992">
    <property type="entry name" value="Pyr_redox_2"/>
    <property type="match status" value="1"/>
</dbReference>
<comment type="cofactor">
    <cofactor evidence="1">
        <name>FAD</name>
        <dbReference type="ChEBI" id="CHEBI:57692"/>
    </cofactor>
</comment>
<dbReference type="PANTHER" id="PTHR43557">
    <property type="entry name" value="APOPTOSIS-INDUCING FACTOR 1"/>
    <property type="match status" value="1"/>
</dbReference>
<dbReference type="InterPro" id="IPR049657">
    <property type="entry name" value="AndAa"/>
</dbReference>
<protein>
    <submittedName>
        <fullName evidence="7">Anthranilate 1,2-dioxygenase system ferredoxin--NAD(+) reductase component</fullName>
        <ecNumber evidence="7">1.18.1.3</ecNumber>
    </submittedName>
</protein>
<evidence type="ECO:0000259" key="5">
    <source>
        <dbReference type="Pfam" id="PF07992"/>
    </source>
</evidence>
<feature type="domain" description="Reductase C-terminal" evidence="6">
    <location>
        <begin position="323"/>
        <end position="409"/>
    </location>
</feature>
<organism evidence="7 8">
    <name type="scientific">Burkholderia thailandensis</name>
    <dbReference type="NCBI Taxonomy" id="57975"/>
    <lineage>
        <taxon>Bacteria</taxon>
        <taxon>Pseudomonadati</taxon>
        <taxon>Pseudomonadota</taxon>
        <taxon>Betaproteobacteria</taxon>
        <taxon>Burkholderiales</taxon>
        <taxon>Burkholderiaceae</taxon>
        <taxon>Burkholderia</taxon>
        <taxon>pseudomallei group</taxon>
    </lineage>
</organism>
<comment type="caution">
    <text evidence="7">The sequence shown here is derived from an EMBL/GenBank/DDBJ whole genome shotgun (WGS) entry which is preliminary data.</text>
</comment>
<name>A0AAW9CWK0_BURTH</name>
<evidence type="ECO:0000259" key="6">
    <source>
        <dbReference type="Pfam" id="PF14759"/>
    </source>
</evidence>
<dbReference type="GO" id="GO:0016651">
    <property type="term" value="F:oxidoreductase activity, acting on NAD(P)H"/>
    <property type="evidence" value="ECO:0007669"/>
    <property type="project" value="TreeGrafter"/>
</dbReference>
<dbReference type="PANTHER" id="PTHR43557:SF2">
    <property type="entry name" value="RIESKE DOMAIN-CONTAINING PROTEIN-RELATED"/>
    <property type="match status" value="1"/>
</dbReference>
<dbReference type="InterPro" id="IPR050446">
    <property type="entry name" value="FAD-oxidoreductase/Apoptosis"/>
</dbReference>
<evidence type="ECO:0000256" key="4">
    <source>
        <dbReference type="ARBA" id="ARBA00023002"/>
    </source>
</evidence>
<dbReference type="GO" id="GO:0005737">
    <property type="term" value="C:cytoplasm"/>
    <property type="evidence" value="ECO:0007669"/>
    <property type="project" value="TreeGrafter"/>
</dbReference>
<proteinExistence type="predicted"/>
<accession>A0AAW9CWK0</accession>
<feature type="domain" description="FAD/NAD(P)-binding" evidence="5">
    <location>
        <begin position="7"/>
        <end position="303"/>
    </location>
</feature>
<keyword evidence="2" id="KW-0285">Flavoprotein</keyword>
<evidence type="ECO:0000313" key="8">
    <source>
        <dbReference type="Proteomes" id="UP001272137"/>
    </source>
</evidence>
<sequence length="413" mass="44233">MSTTDPYLIAGGGHAARRAAETLRERDPAARIVMIGEEPELPYDRPALSKEALVGGDEGERRAFVRDAAWYRERGVELRLGVRVEAIERGAQRVRLSDGASLGYARLLIATGSRVRRFRGPVDAGVPIHYVRTVADARALRAALAPGRRVAVLGGGFIGLEVAASAVRLGCRATIVDPAPRLLQRGMPEVVGAFALALHARHGVDVRLGALPERIRRGANGAAVVETSAGDIAADVVVAGIGVVPNVELAQAAGLHVDDGISVDERCRTADAAIFAAGEVTRHFNPLVGRRLRIESWQVAEHQPAVAAANMLGGHDTYEEWPWLWSDQHDCNLQTLGVFDGEQTLVLRGSPELDRAFCVFALNARRELRAVAAVNAGREIAACRRLMTANVALDPARLADPTVALRSMLRDGA</sequence>
<dbReference type="PRINTS" id="PR00368">
    <property type="entry name" value="FADPNR"/>
</dbReference>
<evidence type="ECO:0000256" key="3">
    <source>
        <dbReference type="ARBA" id="ARBA00022827"/>
    </source>
</evidence>
<dbReference type="Pfam" id="PF14759">
    <property type="entry name" value="Reductase_C"/>
    <property type="match status" value="1"/>
</dbReference>
<keyword evidence="3" id="KW-0274">FAD</keyword>
<dbReference type="SUPFAM" id="SSF51905">
    <property type="entry name" value="FAD/NAD(P)-binding domain"/>
    <property type="match status" value="2"/>
</dbReference>
<gene>
    <name evidence="7" type="primary">andAa</name>
    <name evidence="7" type="ORF">C7S16_6262</name>
</gene>
<dbReference type="InterPro" id="IPR023753">
    <property type="entry name" value="FAD/NAD-binding_dom"/>
</dbReference>
<dbReference type="InterPro" id="IPR016156">
    <property type="entry name" value="FAD/NAD-linked_Rdtase_dimer_sf"/>
</dbReference>
<dbReference type="InterPro" id="IPR036188">
    <property type="entry name" value="FAD/NAD-bd_sf"/>
</dbReference>
<dbReference type="PRINTS" id="PR00411">
    <property type="entry name" value="PNDRDTASEI"/>
</dbReference>